<dbReference type="EMBL" id="JJMM01000014">
    <property type="protein sequence ID" value="KDR94572.1"/>
    <property type="molecule type" value="Genomic_DNA"/>
</dbReference>
<dbReference type="Proteomes" id="UP000027946">
    <property type="component" value="Unassembled WGS sequence"/>
</dbReference>
<dbReference type="AlphaFoldDB" id="A0A069RK24"/>
<keyword evidence="1" id="KW-1133">Transmembrane helix</keyword>
<sequence>MRKRFSVILTLALIALLLGAVADLPEFGSESSPAHNYVSKTYIQETTKETGALNIVTGIILDYRAFDTLIEASVIFTGVMVVMMLLKKEGAKDEKHDT</sequence>
<reference evidence="3 4" key="1">
    <citation type="submission" date="2014-03" db="EMBL/GenBank/DDBJ databases">
        <title>Genome sequence of Clostridium litorale W6, DSM 5388.</title>
        <authorList>
            <person name="Poehlein A."/>
            <person name="Jagirdar A."/>
            <person name="Khonsari B."/>
            <person name="Chibani C.M."/>
            <person name="Gutierrez Gutierrez D.A."/>
            <person name="Davydova E."/>
            <person name="Alghaithi H.S."/>
            <person name="Nair K.P."/>
            <person name="Dhamotharan K."/>
            <person name="Chandran L."/>
            <person name="G W."/>
            <person name="Daniel R."/>
        </authorList>
    </citation>
    <scope>NUCLEOTIDE SEQUENCE [LARGE SCALE GENOMIC DNA]</scope>
    <source>
        <strain evidence="3 4">W6</strain>
    </source>
</reference>
<dbReference type="OrthoDB" id="9798859at2"/>
<evidence type="ECO:0000313" key="4">
    <source>
        <dbReference type="Proteomes" id="UP000027946"/>
    </source>
</evidence>
<gene>
    <name evidence="3" type="ORF">CLIT_14c00330</name>
</gene>
<dbReference type="eggNOG" id="COG2111">
    <property type="taxonomic scope" value="Bacteria"/>
</dbReference>
<organism evidence="3 4">
    <name type="scientific">Peptoclostridium litorale DSM 5388</name>
    <dbReference type="NCBI Taxonomy" id="1121324"/>
    <lineage>
        <taxon>Bacteria</taxon>
        <taxon>Bacillati</taxon>
        <taxon>Bacillota</taxon>
        <taxon>Clostridia</taxon>
        <taxon>Peptostreptococcales</taxon>
        <taxon>Peptoclostridiaceae</taxon>
        <taxon>Peptoclostridium</taxon>
    </lineage>
</organism>
<comment type="caution">
    <text evidence="3">The sequence shown here is derived from an EMBL/GenBank/DDBJ whole genome shotgun (WGS) entry which is preliminary data.</text>
</comment>
<evidence type="ECO:0000313" key="3">
    <source>
        <dbReference type="EMBL" id="KDR94572.1"/>
    </source>
</evidence>
<dbReference type="Pfam" id="PF20501">
    <property type="entry name" value="MbhE"/>
    <property type="match status" value="1"/>
</dbReference>
<name>A0A069RK24_PEPLI</name>
<proteinExistence type="predicted"/>
<keyword evidence="1" id="KW-0472">Membrane</keyword>
<dbReference type="PANTHER" id="PTHR43373">
    <property type="entry name" value="NA(+)/H(+) ANTIPORTER SUBUNIT"/>
    <property type="match status" value="1"/>
</dbReference>
<dbReference type="STRING" id="1121324.CLIT_14c00330"/>
<dbReference type="InterPro" id="IPR050616">
    <property type="entry name" value="CPA3_Na-H_Antiporter_A"/>
</dbReference>
<feature type="domain" description="MrpA C-terminal/MbhE" evidence="2">
    <location>
        <begin position="13"/>
        <end position="88"/>
    </location>
</feature>
<dbReference type="PANTHER" id="PTHR43373:SF1">
    <property type="entry name" value="NA(+)_H(+) ANTIPORTER SUBUNIT A"/>
    <property type="match status" value="1"/>
</dbReference>
<evidence type="ECO:0000259" key="2">
    <source>
        <dbReference type="Pfam" id="PF20501"/>
    </source>
</evidence>
<keyword evidence="1" id="KW-0812">Transmembrane</keyword>
<dbReference type="RefSeq" id="WP_052636188.1">
    <property type="nucleotide sequence ID" value="NZ_FSRH01000016.1"/>
</dbReference>
<accession>A0A069RK24</accession>
<dbReference type="InterPro" id="IPR046806">
    <property type="entry name" value="MrpA_C/MbhE"/>
</dbReference>
<feature type="transmembrane region" description="Helical" evidence="1">
    <location>
        <begin position="68"/>
        <end position="86"/>
    </location>
</feature>
<keyword evidence="4" id="KW-1185">Reference proteome</keyword>
<protein>
    <recommendedName>
        <fullName evidence="2">MrpA C-terminal/MbhE domain-containing protein</fullName>
    </recommendedName>
</protein>
<evidence type="ECO:0000256" key="1">
    <source>
        <dbReference type="SAM" id="Phobius"/>
    </source>
</evidence>